<reference evidence="1" key="1">
    <citation type="journal article" date="2020" name="Stud. Mycol.">
        <title>101 Dothideomycetes genomes: a test case for predicting lifestyles and emergence of pathogens.</title>
        <authorList>
            <person name="Haridas S."/>
            <person name="Albert R."/>
            <person name="Binder M."/>
            <person name="Bloem J."/>
            <person name="Labutti K."/>
            <person name="Salamov A."/>
            <person name="Andreopoulos B."/>
            <person name="Baker S."/>
            <person name="Barry K."/>
            <person name="Bills G."/>
            <person name="Bluhm B."/>
            <person name="Cannon C."/>
            <person name="Castanera R."/>
            <person name="Culley D."/>
            <person name="Daum C."/>
            <person name="Ezra D."/>
            <person name="Gonzalez J."/>
            <person name="Henrissat B."/>
            <person name="Kuo A."/>
            <person name="Liang C."/>
            <person name="Lipzen A."/>
            <person name="Lutzoni F."/>
            <person name="Magnuson J."/>
            <person name="Mondo S."/>
            <person name="Nolan M."/>
            <person name="Ohm R."/>
            <person name="Pangilinan J."/>
            <person name="Park H.-J."/>
            <person name="Ramirez L."/>
            <person name="Alfaro M."/>
            <person name="Sun H."/>
            <person name="Tritt A."/>
            <person name="Yoshinaga Y."/>
            <person name="Zwiers L.-H."/>
            <person name="Turgeon B."/>
            <person name="Goodwin S."/>
            <person name="Spatafora J."/>
            <person name="Crous P."/>
            <person name="Grigoriev I."/>
        </authorList>
    </citation>
    <scope>NUCLEOTIDE SEQUENCE</scope>
    <source>
        <strain evidence="1">CBS 525.71</strain>
    </source>
</reference>
<proteinExistence type="predicted"/>
<dbReference type="Proteomes" id="UP000799754">
    <property type="component" value="Unassembled WGS sequence"/>
</dbReference>
<keyword evidence="2" id="KW-1185">Reference proteome</keyword>
<dbReference type="EMBL" id="MU006735">
    <property type="protein sequence ID" value="KAF2623648.1"/>
    <property type="molecule type" value="Genomic_DNA"/>
</dbReference>
<sequence length="678" mass="76346">MPNFNFNAPVIRLGTQSGRGGAVDSPVGGRKESAAMPARRGLGMDRDGDRRDGPQQVIPPTREEIARTIFVGNIPDGVGGDDGMERILETAGKLVRWTRATDANNKPQTFGFAEFADAQSLETAAEIFKEVKIPTKRQKPGQEKTEDGAEVETSQLHVMVDDASIKYAEEWSKTRNEDEATVQFRLDSAKEALSGVLASLFNPPNMPQMDYGGDVMMQDMPPQDGDGVEVAFVNLTNAEDELADIPAEMREIVAAEIAAFRDRSNQRDRERLRREEELEEAERRRSGRRSPPPSAPTGPGGANGVPVGPKADRGVQGAPSGPRGSQFPKDYQGGVNFTNGGSLNGGTYYSREDDDDSASDSEIERRRKKKRDEELESDYQKQLSRWLKHESRSVSSLERTSDRVKNQEAEQQAVRDAQAKQLKDFDDDQEASIRRHLYYRDRGEYMREREKVREREAKEDAVDRAQEQREMASQQKQRDHARGQADAFLDQQADEIERTREHREPQHFKISLGAAAKKLETAAAPRRTAADVENLLEDEEVTDQTGGRKRALIPINFDAAVRANLTQEEVEDAQRQLARDIPNDKEGLWKWPISWEHLPEKNIDKDIKDWAANKVLELMGLQEEMLVDAIVEHLKSRGSPQALVENLEVALDDEAESLVKKLWRMVIYYSETEKRGIK</sequence>
<organism evidence="1 2">
    <name type="scientific">Macroventuria anomochaeta</name>
    <dbReference type="NCBI Taxonomy" id="301207"/>
    <lineage>
        <taxon>Eukaryota</taxon>
        <taxon>Fungi</taxon>
        <taxon>Dikarya</taxon>
        <taxon>Ascomycota</taxon>
        <taxon>Pezizomycotina</taxon>
        <taxon>Dothideomycetes</taxon>
        <taxon>Pleosporomycetidae</taxon>
        <taxon>Pleosporales</taxon>
        <taxon>Pleosporineae</taxon>
        <taxon>Didymellaceae</taxon>
        <taxon>Macroventuria</taxon>
    </lineage>
</organism>
<accession>A0ACB6RR88</accession>
<protein>
    <submittedName>
        <fullName evidence="1">Uncharacterized protein</fullName>
    </submittedName>
</protein>
<comment type="caution">
    <text evidence="1">The sequence shown here is derived from an EMBL/GenBank/DDBJ whole genome shotgun (WGS) entry which is preliminary data.</text>
</comment>
<name>A0ACB6RR88_9PLEO</name>
<evidence type="ECO:0000313" key="1">
    <source>
        <dbReference type="EMBL" id="KAF2623648.1"/>
    </source>
</evidence>
<evidence type="ECO:0000313" key="2">
    <source>
        <dbReference type="Proteomes" id="UP000799754"/>
    </source>
</evidence>
<gene>
    <name evidence="1" type="ORF">BU25DRAFT_349621</name>
</gene>